<protein>
    <submittedName>
        <fullName evidence="2">Glycerophosphodiester phosphodiesterase</fullName>
    </submittedName>
</protein>
<dbReference type="RefSeq" id="WP_128354545.1">
    <property type="nucleotide sequence ID" value="NZ_CP022987.1"/>
</dbReference>
<dbReference type="GO" id="GO:0008081">
    <property type="term" value="F:phosphoric diester hydrolase activity"/>
    <property type="evidence" value="ECO:0007669"/>
    <property type="project" value="InterPro"/>
</dbReference>
<name>A0A410GB33_9BURK</name>
<dbReference type="KEGG" id="pus:CKA81_06355"/>
<dbReference type="PANTHER" id="PTHR46211:SF1">
    <property type="entry name" value="GLYCEROPHOSPHODIESTER PHOSPHODIESTERASE, CYTOPLASMIC"/>
    <property type="match status" value="1"/>
</dbReference>
<dbReference type="SUPFAM" id="SSF51695">
    <property type="entry name" value="PLC-like phosphodiesterases"/>
    <property type="match status" value="1"/>
</dbReference>
<dbReference type="AlphaFoldDB" id="A0A410GB33"/>
<gene>
    <name evidence="2" type="ORF">CKA81_06355</name>
</gene>
<evidence type="ECO:0000313" key="3">
    <source>
        <dbReference type="Proteomes" id="UP000283474"/>
    </source>
</evidence>
<organism evidence="2 3">
    <name type="scientific">Pollutimonas thiosulfatoxidans</name>
    <dbReference type="NCBI Taxonomy" id="2028345"/>
    <lineage>
        <taxon>Bacteria</taxon>
        <taxon>Pseudomonadati</taxon>
        <taxon>Pseudomonadota</taxon>
        <taxon>Betaproteobacteria</taxon>
        <taxon>Burkholderiales</taxon>
        <taxon>Alcaligenaceae</taxon>
        <taxon>Pollutimonas</taxon>
    </lineage>
</organism>
<dbReference type="InterPro" id="IPR030395">
    <property type="entry name" value="GP_PDE_dom"/>
</dbReference>
<dbReference type="Pfam" id="PF03009">
    <property type="entry name" value="GDPD"/>
    <property type="match status" value="1"/>
</dbReference>
<accession>A0A410GB33</accession>
<dbReference type="Gene3D" id="3.20.20.190">
    <property type="entry name" value="Phosphatidylinositol (PI) phosphodiesterase"/>
    <property type="match status" value="1"/>
</dbReference>
<dbReference type="PROSITE" id="PS51704">
    <property type="entry name" value="GP_PDE"/>
    <property type="match status" value="1"/>
</dbReference>
<feature type="domain" description="GP-PDE" evidence="1">
    <location>
        <begin position="11"/>
        <end position="250"/>
    </location>
</feature>
<dbReference type="GO" id="GO:0006629">
    <property type="term" value="P:lipid metabolic process"/>
    <property type="evidence" value="ECO:0007669"/>
    <property type="project" value="InterPro"/>
</dbReference>
<proteinExistence type="predicted"/>
<dbReference type="OrthoDB" id="9795622at2"/>
<keyword evidence="3" id="KW-1185">Reference proteome</keyword>
<reference evidence="2 3" key="1">
    <citation type="submission" date="2017-08" db="EMBL/GenBank/DDBJ databases">
        <authorList>
            <person name="Park S.-J."/>
            <person name="Kim H."/>
        </authorList>
    </citation>
    <scope>NUCLEOTIDE SEQUENCE [LARGE SCALE GENOMIC DNA]</scope>
    <source>
        <strain evidence="3">ye3</strain>
    </source>
</reference>
<dbReference type="CDD" id="cd08562">
    <property type="entry name" value="GDPD_EcUgpQ_like"/>
    <property type="match status" value="1"/>
</dbReference>
<evidence type="ECO:0000313" key="2">
    <source>
        <dbReference type="EMBL" id="QAA93500.1"/>
    </source>
</evidence>
<dbReference type="EMBL" id="CP022987">
    <property type="protein sequence ID" value="QAA93500.1"/>
    <property type="molecule type" value="Genomic_DNA"/>
</dbReference>
<dbReference type="NCBIfam" id="NF006989">
    <property type="entry name" value="PRK09454.1"/>
    <property type="match status" value="1"/>
</dbReference>
<sequence>MSSTAGRWPYPSLIAHRGAGLYAPENTLAAVRLGAAQGFRMMEYDVKLTRDGVAVLLHDDTVDRTANGRGRAADLSLAELAWLDFGAWHSAPYAGEPIATLHSIAAYTLANDICSNIEIKPTTGQEDATGEQVALLAKALWASAATPPLLSSFSEAALRAAMMAAPELPRALLIAKDIPADWRERAADLQCMGLNLNHRYTTKPMVDAMLEAGYSVAVWTVNDPSRARELLNWGCHAIVTDEIHAVSPMFFS</sequence>
<dbReference type="InterPro" id="IPR017946">
    <property type="entry name" value="PLC-like_Pdiesterase_TIM-brl"/>
</dbReference>
<dbReference type="Proteomes" id="UP000283474">
    <property type="component" value="Chromosome"/>
</dbReference>
<evidence type="ECO:0000259" key="1">
    <source>
        <dbReference type="PROSITE" id="PS51704"/>
    </source>
</evidence>
<dbReference type="PANTHER" id="PTHR46211">
    <property type="entry name" value="GLYCEROPHOSPHORYL DIESTER PHOSPHODIESTERASE"/>
    <property type="match status" value="1"/>
</dbReference>